<reference evidence="1 2" key="1">
    <citation type="submission" date="2023-10" db="EMBL/GenBank/DDBJ databases">
        <title>Two novel species belonging to the OM43/NOR5 clade.</title>
        <authorList>
            <person name="Park M."/>
        </authorList>
    </citation>
    <scope>NUCLEOTIDE SEQUENCE [LARGE SCALE GENOMIC DNA]</scope>
    <source>
        <strain evidence="1 2">IMCC43200</strain>
    </source>
</reference>
<dbReference type="RefSeq" id="WP_407349664.1">
    <property type="nucleotide sequence ID" value="NZ_CP136864.1"/>
</dbReference>
<dbReference type="InterPro" id="IPR027599">
    <property type="entry name" value="PqqD-rel_X"/>
</dbReference>
<evidence type="ECO:0000313" key="1">
    <source>
        <dbReference type="EMBL" id="WOJ95031.1"/>
    </source>
</evidence>
<accession>A0ABZ0I7K7</accession>
<proteinExistence type="predicted"/>
<dbReference type="Proteomes" id="UP001626537">
    <property type="component" value="Chromosome"/>
</dbReference>
<name>A0ABZ0I7K7_9GAMM</name>
<protein>
    <submittedName>
        <fullName evidence="1">HPr-rel-A system PqqD family peptide chaperone</fullName>
    </submittedName>
</protein>
<dbReference type="EMBL" id="CP136864">
    <property type="protein sequence ID" value="WOJ95031.1"/>
    <property type="molecule type" value="Genomic_DNA"/>
</dbReference>
<organism evidence="1 2">
    <name type="scientific">Congregibacter variabilis</name>
    <dbReference type="NCBI Taxonomy" id="3081200"/>
    <lineage>
        <taxon>Bacteria</taxon>
        <taxon>Pseudomonadati</taxon>
        <taxon>Pseudomonadota</taxon>
        <taxon>Gammaproteobacteria</taxon>
        <taxon>Cellvibrionales</taxon>
        <taxon>Halieaceae</taxon>
        <taxon>Congregibacter</taxon>
    </lineage>
</organism>
<evidence type="ECO:0000313" key="2">
    <source>
        <dbReference type="Proteomes" id="UP001626537"/>
    </source>
</evidence>
<keyword evidence="2" id="KW-1185">Reference proteome</keyword>
<dbReference type="NCBIfam" id="TIGR04353">
    <property type="entry name" value="PqqD_rel_X"/>
    <property type="match status" value="1"/>
</dbReference>
<sequence>MVEQSGPIPAKEPAIIHLRTDQVEWRVWDDCAVVFDPANGDTHRIDAPAGALIQILEQSNPMVTGELVRRATLLGYSQDSVNSALDVLEALDTVSCD</sequence>
<gene>
    <name evidence="1" type="ORF">R0135_07635</name>
</gene>